<gene>
    <name evidence="3" type="ORF">HYY20_04830</name>
</gene>
<protein>
    <submittedName>
        <fullName evidence="3">Type II toxin-antitoxin system RelE/ParE family toxin</fullName>
    </submittedName>
</protein>
<dbReference type="Gene3D" id="3.30.2310.20">
    <property type="entry name" value="RelE-like"/>
    <property type="match status" value="1"/>
</dbReference>
<dbReference type="Pfam" id="PF05016">
    <property type="entry name" value="ParE_toxin"/>
    <property type="match status" value="1"/>
</dbReference>
<keyword evidence="2" id="KW-1277">Toxin-antitoxin system</keyword>
<accession>A0A932CNH2</accession>
<evidence type="ECO:0000256" key="1">
    <source>
        <dbReference type="ARBA" id="ARBA00006226"/>
    </source>
</evidence>
<evidence type="ECO:0000313" key="4">
    <source>
        <dbReference type="Proteomes" id="UP000769766"/>
    </source>
</evidence>
<dbReference type="InterPro" id="IPR035093">
    <property type="entry name" value="RelE/ParE_toxin_dom_sf"/>
</dbReference>
<organism evidence="3 4">
    <name type="scientific">Tectimicrobiota bacterium</name>
    <dbReference type="NCBI Taxonomy" id="2528274"/>
    <lineage>
        <taxon>Bacteria</taxon>
        <taxon>Pseudomonadati</taxon>
        <taxon>Nitrospinota/Tectimicrobiota group</taxon>
        <taxon>Candidatus Tectimicrobiota</taxon>
    </lineage>
</organism>
<sequence>MNYRIKYTDEAKRALHTLPGRYRQRARRIIEGLAIDPRPATAKELRDRPGRFRVRLNGWRIIYRVDDEEQVVTILAIRIKKGPETYHNLESEK</sequence>
<evidence type="ECO:0000256" key="2">
    <source>
        <dbReference type="ARBA" id="ARBA00022649"/>
    </source>
</evidence>
<dbReference type="PANTHER" id="PTHR35601">
    <property type="entry name" value="TOXIN RELE"/>
    <property type="match status" value="1"/>
</dbReference>
<dbReference type="PANTHER" id="PTHR35601:SF1">
    <property type="entry name" value="TOXIN RELE"/>
    <property type="match status" value="1"/>
</dbReference>
<evidence type="ECO:0000313" key="3">
    <source>
        <dbReference type="EMBL" id="MBI2876186.1"/>
    </source>
</evidence>
<dbReference type="InterPro" id="IPR007712">
    <property type="entry name" value="RelE/ParE_toxin"/>
</dbReference>
<comment type="similarity">
    <text evidence="1">Belongs to the RelE toxin family.</text>
</comment>
<dbReference type="AlphaFoldDB" id="A0A932CNH2"/>
<proteinExistence type="inferred from homology"/>
<comment type="caution">
    <text evidence="3">The sequence shown here is derived from an EMBL/GenBank/DDBJ whole genome shotgun (WGS) entry which is preliminary data.</text>
</comment>
<dbReference type="SUPFAM" id="SSF143011">
    <property type="entry name" value="RelE-like"/>
    <property type="match status" value="1"/>
</dbReference>
<name>A0A932CNH2_UNCTE</name>
<reference evidence="3" key="1">
    <citation type="submission" date="2020-07" db="EMBL/GenBank/DDBJ databases">
        <title>Huge and variable diversity of episymbiotic CPR bacteria and DPANN archaea in groundwater ecosystems.</title>
        <authorList>
            <person name="He C.Y."/>
            <person name="Keren R."/>
            <person name="Whittaker M."/>
            <person name="Farag I.F."/>
            <person name="Doudna J."/>
            <person name="Cate J.H.D."/>
            <person name="Banfield J.F."/>
        </authorList>
    </citation>
    <scope>NUCLEOTIDE SEQUENCE</scope>
    <source>
        <strain evidence="3">NC_groundwater_672_Ag_B-0.1um_62_36</strain>
    </source>
</reference>
<dbReference type="Proteomes" id="UP000769766">
    <property type="component" value="Unassembled WGS sequence"/>
</dbReference>
<dbReference type="EMBL" id="JACPRF010000149">
    <property type="protein sequence ID" value="MBI2876186.1"/>
    <property type="molecule type" value="Genomic_DNA"/>
</dbReference>